<dbReference type="EMBL" id="QPGR01000018">
    <property type="protein sequence ID" value="TBR78884.1"/>
    <property type="molecule type" value="Genomic_DNA"/>
</dbReference>
<sequence>MKVIFILLGLIIKIFALDLSFENFSSDFIQSIDNKKTKINYTGHFIITHNKALWNYQNPMHKDIFIDNNKITIIEYDLEQVIISKLERIPNLNEIFKNAKKINQNTYEAKYENTTYILNLKENQVENISYKDEFDNNVNIKLLNQKRNTHIDENLFIPKIPKNFDIVS</sequence>
<evidence type="ECO:0000256" key="1">
    <source>
        <dbReference type="ARBA" id="ARBA00022729"/>
    </source>
</evidence>
<dbReference type="NCBIfam" id="NF000663">
    <property type="entry name" value="PRK00031.2-1"/>
    <property type="match status" value="1"/>
</dbReference>
<dbReference type="PANTHER" id="PTHR35869:SF1">
    <property type="entry name" value="OUTER-MEMBRANE LIPOPROTEIN CARRIER PROTEIN"/>
    <property type="match status" value="1"/>
</dbReference>
<comment type="caution">
    <text evidence="2">The sequence shown here is derived from an EMBL/GenBank/DDBJ whole genome shotgun (WGS) entry which is preliminary data.</text>
</comment>
<dbReference type="InterPro" id="IPR004564">
    <property type="entry name" value="OM_lipoprot_carrier_LolA-like"/>
</dbReference>
<dbReference type="NCBIfam" id="NF000666">
    <property type="entry name" value="PRK00031.2-4"/>
    <property type="match status" value="1"/>
</dbReference>
<dbReference type="Pfam" id="PF03548">
    <property type="entry name" value="LolA"/>
    <property type="match status" value="1"/>
</dbReference>
<proteinExistence type="predicted"/>
<dbReference type="CDD" id="cd16325">
    <property type="entry name" value="LolA"/>
    <property type="match status" value="1"/>
</dbReference>
<dbReference type="AlphaFoldDB" id="A0A4Q9JUW0"/>
<dbReference type="PANTHER" id="PTHR35869">
    <property type="entry name" value="OUTER-MEMBRANE LIPOPROTEIN CARRIER PROTEIN"/>
    <property type="match status" value="1"/>
</dbReference>
<dbReference type="Proteomes" id="UP000292583">
    <property type="component" value="Unassembled WGS sequence"/>
</dbReference>
<dbReference type="OrthoDB" id="5339202at2"/>
<dbReference type="SUPFAM" id="SSF89392">
    <property type="entry name" value="Prokaryotic lipoproteins and lipoprotein localization factors"/>
    <property type="match status" value="1"/>
</dbReference>
<gene>
    <name evidence="2" type="ORF">DU473_07555</name>
</gene>
<evidence type="ECO:0000313" key="2">
    <source>
        <dbReference type="EMBL" id="TBR78884.1"/>
    </source>
</evidence>
<accession>A0A4Q9JUW0</accession>
<organism evidence="2 3">
    <name type="scientific">Campylobacter novaezeelandiae</name>
    <dbReference type="NCBI Taxonomy" id="2267891"/>
    <lineage>
        <taxon>Bacteria</taxon>
        <taxon>Pseudomonadati</taxon>
        <taxon>Campylobacterota</taxon>
        <taxon>Epsilonproteobacteria</taxon>
        <taxon>Campylobacterales</taxon>
        <taxon>Campylobacteraceae</taxon>
        <taxon>Campylobacter</taxon>
    </lineage>
</organism>
<dbReference type="Gene3D" id="2.50.20.10">
    <property type="entry name" value="Lipoprotein localisation LolA/LolB/LppX"/>
    <property type="match status" value="1"/>
</dbReference>
<dbReference type="InterPro" id="IPR029046">
    <property type="entry name" value="LolA/LolB/LppX"/>
</dbReference>
<name>A0A4Q9JUW0_9BACT</name>
<keyword evidence="1" id="KW-0732">Signal</keyword>
<reference evidence="2 3" key="1">
    <citation type="submission" date="2018-07" db="EMBL/GenBank/DDBJ databases">
        <title>Campylobacter zealandensis sp. nov., isolated from birds and water in New Zealand.</title>
        <authorList>
            <person name="Wilkinson D.A."/>
            <person name="Biggs P.J."/>
            <person name="French N.P."/>
            <person name="Midwinter A.C."/>
        </authorList>
    </citation>
    <scope>NUCLEOTIDE SEQUENCE [LARGE SCALE GENOMIC DNA]</scope>
    <source>
        <strain evidence="2 3">B423b</strain>
    </source>
</reference>
<keyword evidence="2" id="KW-0449">Lipoprotein</keyword>
<protein>
    <submittedName>
        <fullName evidence="2">Outer membrane lipoprotein chaperone LolA</fullName>
    </submittedName>
</protein>
<evidence type="ECO:0000313" key="3">
    <source>
        <dbReference type="Proteomes" id="UP000292583"/>
    </source>
</evidence>
<dbReference type="RefSeq" id="WP_131186918.1">
    <property type="nucleotide sequence ID" value="NZ_CP076657.1"/>
</dbReference>
<keyword evidence="3" id="KW-1185">Reference proteome</keyword>